<protein>
    <submittedName>
        <fullName evidence="2">Uncharacterized protein</fullName>
    </submittedName>
</protein>
<evidence type="ECO:0000313" key="2">
    <source>
        <dbReference type="EMBL" id="KAF2574875.1"/>
    </source>
</evidence>
<comment type="caution">
    <text evidence="2">The sequence shown here is derived from an EMBL/GenBank/DDBJ whole genome shotgun (WGS) entry which is preliminary data.</text>
</comment>
<dbReference type="AlphaFoldDB" id="A0A8S9IYM8"/>
<name>A0A8S9IYM8_BRACR</name>
<feature type="region of interest" description="Disordered" evidence="1">
    <location>
        <begin position="54"/>
        <end position="75"/>
    </location>
</feature>
<sequence>MRWSGAGRLRVCIANKGGPQIPIQKDHLEQTKCGHAPRPDDVRGTIHAEERGHTTRARPVHGIRPETSSSEARTAAVQRGWELSAVMAMTREADDGRGSSQSADFSPRHHELKRQTAAIQHGLVLSAADVESILSICFLGQTRVCRVDPVRVLHLYKYF</sequence>
<proteinExistence type="predicted"/>
<evidence type="ECO:0000256" key="1">
    <source>
        <dbReference type="SAM" id="MobiDB-lite"/>
    </source>
</evidence>
<dbReference type="EMBL" id="QGKY02001015">
    <property type="protein sequence ID" value="KAF2574875.1"/>
    <property type="molecule type" value="Genomic_DNA"/>
</dbReference>
<gene>
    <name evidence="2" type="ORF">F2Q70_00002386</name>
</gene>
<reference evidence="2" key="1">
    <citation type="submission" date="2019-12" db="EMBL/GenBank/DDBJ databases">
        <title>Genome sequencing and annotation of Brassica cretica.</title>
        <authorList>
            <person name="Studholme D.J."/>
            <person name="Sarris P.F."/>
        </authorList>
    </citation>
    <scope>NUCLEOTIDE SEQUENCE</scope>
    <source>
        <strain evidence="2">PFS-102/07</strain>
        <tissue evidence="2">Leaf</tissue>
    </source>
</reference>
<accession>A0A8S9IYM8</accession>
<organism evidence="2">
    <name type="scientific">Brassica cretica</name>
    <name type="common">Mustard</name>
    <dbReference type="NCBI Taxonomy" id="69181"/>
    <lineage>
        <taxon>Eukaryota</taxon>
        <taxon>Viridiplantae</taxon>
        <taxon>Streptophyta</taxon>
        <taxon>Embryophyta</taxon>
        <taxon>Tracheophyta</taxon>
        <taxon>Spermatophyta</taxon>
        <taxon>Magnoliopsida</taxon>
        <taxon>eudicotyledons</taxon>
        <taxon>Gunneridae</taxon>
        <taxon>Pentapetalae</taxon>
        <taxon>rosids</taxon>
        <taxon>malvids</taxon>
        <taxon>Brassicales</taxon>
        <taxon>Brassicaceae</taxon>
        <taxon>Brassiceae</taxon>
        <taxon>Brassica</taxon>
    </lineage>
</organism>